<dbReference type="AlphaFoldDB" id="A0A0E9WSZ0"/>
<organism evidence="1">
    <name type="scientific">Anguilla anguilla</name>
    <name type="common">European freshwater eel</name>
    <name type="synonym">Muraena anguilla</name>
    <dbReference type="NCBI Taxonomy" id="7936"/>
    <lineage>
        <taxon>Eukaryota</taxon>
        <taxon>Metazoa</taxon>
        <taxon>Chordata</taxon>
        <taxon>Craniata</taxon>
        <taxon>Vertebrata</taxon>
        <taxon>Euteleostomi</taxon>
        <taxon>Actinopterygii</taxon>
        <taxon>Neopterygii</taxon>
        <taxon>Teleostei</taxon>
        <taxon>Anguilliformes</taxon>
        <taxon>Anguillidae</taxon>
        <taxon>Anguilla</taxon>
    </lineage>
</organism>
<reference evidence="1" key="1">
    <citation type="submission" date="2014-11" db="EMBL/GenBank/DDBJ databases">
        <authorList>
            <person name="Amaro Gonzalez C."/>
        </authorList>
    </citation>
    <scope>NUCLEOTIDE SEQUENCE</scope>
</reference>
<reference evidence="1" key="2">
    <citation type="journal article" date="2015" name="Fish Shellfish Immunol.">
        <title>Early steps in the European eel (Anguilla anguilla)-Vibrio vulnificus interaction in the gills: Role of the RtxA13 toxin.</title>
        <authorList>
            <person name="Callol A."/>
            <person name="Pajuelo D."/>
            <person name="Ebbesson L."/>
            <person name="Teles M."/>
            <person name="MacKenzie S."/>
            <person name="Amaro C."/>
        </authorList>
    </citation>
    <scope>NUCLEOTIDE SEQUENCE</scope>
</reference>
<name>A0A0E9WSZ0_ANGAN</name>
<sequence length="51" mass="5937">MEIGQVVLIKVIRNVSFFSENVTCKAVIQNCEISPFFSLFEQCIMQKRRVL</sequence>
<proteinExistence type="predicted"/>
<accession>A0A0E9WSZ0</accession>
<dbReference type="EMBL" id="GBXM01015090">
    <property type="protein sequence ID" value="JAH93487.1"/>
    <property type="molecule type" value="Transcribed_RNA"/>
</dbReference>
<protein>
    <submittedName>
        <fullName evidence="1">Uncharacterized protein</fullName>
    </submittedName>
</protein>
<evidence type="ECO:0000313" key="1">
    <source>
        <dbReference type="EMBL" id="JAH93487.1"/>
    </source>
</evidence>